<dbReference type="GO" id="GO:0004672">
    <property type="term" value="F:protein kinase activity"/>
    <property type="evidence" value="ECO:0007669"/>
    <property type="project" value="InterPro"/>
</dbReference>
<evidence type="ECO:0000259" key="13">
    <source>
        <dbReference type="PROSITE" id="PS50011"/>
    </source>
</evidence>
<dbReference type="PROSITE" id="PS51450">
    <property type="entry name" value="LRR"/>
    <property type="match status" value="1"/>
</dbReference>
<dbReference type="Proteomes" id="UP000655225">
    <property type="component" value="Unassembled WGS sequence"/>
</dbReference>
<evidence type="ECO:0000256" key="5">
    <source>
        <dbReference type="ARBA" id="ARBA00022737"/>
    </source>
</evidence>
<dbReference type="Pfam" id="PF00560">
    <property type="entry name" value="LRR_1"/>
    <property type="match status" value="9"/>
</dbReference>
<dbReference type="Gene3D" id="3.80.10.10">
    <property type="entry name" value="Ribonuclease Inhibitor"/>
    <property type="match status" value="3"/>
</dbReference>
<dbReference type="FunFam" id="3.80.10.10:FF:000095">
    <property type="entry name" value="LRR receptor-like serine/threonine-protein kinase GSO1"/>
    <property type="match status" value="2"/>
</dbReference>
<keyword evidence="2" id="KW-0433">Leucine-rich repeat</keyword>
<feature type="chain" id="PRO_5032799109" description="Protein kinase domain-containing protein" evidence="12">
    <location>
        <begin position="20"/>
        <end position="864"/>
    </location>
</feature>
<keyword evidence="7" id="KW-0067">ATP-binding</keyword>
<dbReference type="InterPro" id="IPR003591">
    <property type="entry name" value="Leu-rich_rpt_typical-subtyp"/>
</dbReference>
<keyword evidence="15" id="KW-1185">Reference proteome</keyword>
<dbReference type="InterPro" id="IPR051716">
    <property type="entry name" value="Plant_RL_S/T_kinase"/>
</dbReference>
<dbReference type="SUPFAM" id="SSF56112">
    <property type="entry name" value="Protein kinase-like (PK-like)"/>
    <property type="match status" value="1"/>
</dbReference>
<keyword evidence="10" id="KW-0675">Receptor</keyword>
<proteinExistence type="predicted"/>
<sequence length="864" mass="95695">MVCKKSMFLHLLQIGLIFGQPFSGDHHHHSLLSDKDALLEFKRTIKSDPRSALSNWDQAFDVCNFTGVRCGRLRHRVVQLELKRTEIGGLLSPFIANLTGLRFLDLSDNQLYGYIPPEFASLRYLHGLRLSRNILQGPIPDSLSHISKLNDLRLEGNNLTATIPGSIFSNCTSLNYVDLSSNFFIGEIPSEVGYRSKLWVFHLYSNFLRGKLPVSLSNCSLLLSLDVENNYLSGELPSEVVVKLQDIEFLQLSDNSMVSHDGNTNLEPFFTSLTNCTKLVELELAALGLGGRLPKAIGDLGIRLSTIHLEDNQIFGEIPQNIANLSSLTWLNMSTNLLNGTIPEELSKLKNVERLILSTNSLTSTIPASLGNITWMGLLDLSKNRLWGKIPETLGNLSLLNYLFLNENNLSGSIPPSLGHCNLHKLDLSYNRLTGSIPQEISGLNEMRIFLNLSHNLLQGPLPVELSKMESIQEIDLSSNNLTGKIFPQLSNCISVRLINFSNNSLEGQLPDSLGNLQNLESFDLSSNSLSGKIPISLNKCTSLTFLNLSYNNFDGLIPTGGIFNSITYLSFLGNIHLCGSVSGKVICQKRRNWIHSQMFLIIVPTIISALAFLSTIYCVIRFQCIKGIISSRKDEILSRSAPELKQNFPRVAHSELSEATGGFDHLPDFKAFVLPYMANGSLEARLYPHSETGLGSGSSDLSLIQRNMGNSTANMLHGSIGYIAPEYGFGMSSSTKGDVYSFGILVLEMVTRKRPTNDMFVEGLSLHKWVKRHYHGRVENIVDTSLMRAAKDQPVEVKKMWEVAIGELIELGILCTQESPSTRPTMLDAADDLDRLKRYLDGDTSATFSSSLGILSSTLDEED</sequence>
<dbReference type="GO" id="GO:0016020">
    <property type="term" value="C:membrane"/>
    <property type="evidence" value="ECO:0007669"/>
    <property type="project" value="UniProtKB-SubCell"/>
</dbReference>
<feature type="transmembrane region" description="Helical" evidence="11">
    <location>
        <begin position="599"/>
        <end position="621"/>
    </location>
</feature>
<evidence type="ECO:0000256" key="2">
    <source>
        <dbReference type="ARBA" id="ARBA00022614"/>
    </source>
</evidence>
<dbReference type="OMA" id="NWEEGVH"/>
<evidence type="ECO:0000256" key="3">
    <source>
        <dbReference type="ARBA" id="ARBA00022692"/>
    </source>
</evidence>
<evidence type="ECO:0000256" key="11">
    <source>
        <dbReference type="SAM" id="Phobius"/>
    </source>
</evidence>
<dbReference type="PANTHER" id="PTHR48053">
    <property type="entry name" value="LEUCINE RICH REPEAT FAMILY PROTEIN, EXPRESSED"/>
    <property type="match status" value="1"/>
</dbReference>
<dbReference type="Pfam" id="PF07714">
    <property type="entry name" value="PK_Tyr_Ser-Thr"/>
    <property type="match status" value="1"/>
</dbReference>
<dbReference type="GO" id="GO:0005524">
    <property type="term" value="F:ATP binding"/>
    <property type="evidence" value="ECO:0007669"/>
    <property type="project" value="UniProtKB-KW"/>
</dbReference>
<gene>
    <name evidence="14" type="ORF">HHK36_025942</name>
</gene>
<evidence type="ECO:0000256" key="9">
    <source>
        <dbReference type="ARBA" id="ARBA00023136"/>
    </source>
</evidence>
<keyword evidence="9 11" id="KW-0472">Membrane</keyword>
<accession>A0A834YHU4</accession>
<dbReference type="InterPro" id="IPR000719">
    <property type="entry name" value="Prot_kinase_dom"/>
</dbReference>
<organism evidence="14 15">
    <name type="scientific">Tetracentron sinense</name>
    <name type="common">Spur-leaf</name>
    <dbReference type="NCBI Taxonomy" id="13715"/>
    <lineage>
        <taxon>Eukaryota</taxon>
        <taxon>Viridiplantae</taxon>
        <taxon>Streptophyta</taxon>
        <taxon>Embryophyta</taxon>
        <taxon>Tracheophyta</taxon>
        <taxon>Spermatophyta</taxon>
        <taxon>Magnoliopsida</taxon>
        <taxon>Trochodendrales</taxon>
        <taxon>Trochodendraceae</taxon>
        <taxon>Tetracentron</taxon>
    </lineage>
</organism>
<dbReference type="PANTHER" id="PTHR48053:SF126">
    <property type="entry name" value="MDIS1-INTERACTING RECEPTOR LIKE KINASE 2-LIKE ISOFORM X1"/>
    <property type="match status" value="1"/>
</dbReference>
<keyword evidence="4 12" id="KW-0732">Signal</keyword>
<keyword evidence="5" id="KW-0677">Repeat</keyword>
<evidence type="ECO:0000256" key="6">
    <source>
        <dbReference type="ARBA" id="ARBA00022741"/>
    </source>
</evidence>
<evidence type="ECO:0000256" key="12">
    <source>
        <dbReference type="SAM" id="SignalP"/>
    </source>
</evidence>
<evidence type="ECO:0000256" key="10">
    <source>
        <dbReference type="ARBA" id="ARBA00023170"/>
    </source>
</evidence>
<dbReference type="PRINTS" id="PR00019">
    <property type="entry name" value="LEURICHRPT"/>
</dbReference>
<comment type="caution">
    <text evidence="14">The sequence shown here is derived from an EMBL/GenBank/DDBJ whole genome shotgun (WGS) entry which is preliminary data.</text>
</comment>
<dbReference type="FunFam" id="3.80.10.10:FF:000383">
    <property type="entry name" value="Leucine-rich repeat receptor protein kinase EMS1"/>
    <property type="match status" value="1"/>
</dbReference>
<feature type="domain" description="Protein kinase" evidence="13">
    <location>
        <begin position="472"/>
        <end position="841"/>
    </location>
</feature>
<evidence type="ECO:0000256" key="7">
    <source>
        <dbReference type="ARBA" id="ARBA00022840"/>
    </source>
</evidence>
<dbReference type="EMBL" id="JABCRI010000019">
    <property type="protein sequence ID" value="KAF8389249.1"/>
    <property type="molecule type" value="Genomic_DNA"/>
</dbReference>
<dbReference type="Gene3D" id="1.10.510.10">
    <property type="entry name" value="Transferase(Phosphotransferase) domain 1"/>
    <property type="match status" value="1"/>
</dbReference>
<dbReference type="InterPro" id="IPR001611">
    <property type="entry name" value="Leu-rich_rpt"/>
</dbReference>
<keyword evidence="3 11" id="KW-0812">Transmembrane</keyword>
<dbReference type="OrthoDB" id="4062651at2759"/>
<dbReference type="AlphaFoldDB" id="A0A834YHU4"/>
<reference evidence="14 15" key="1">
    <citation type="submission" date="2020-04" db="EMBL/GenBank/DDBJ databases">
        <title>Plant Genome Project.</title>
        <authorList>
            <person name="Zhang R.-G."/>
        </authorList>
    </citation>
    <scope>NUCLEOTIDE SEQUENCE [LARGE SCALE GENOMIC DNA]</scope>
    <source>
        <strain evidence="14">YNK0</strain>
        <tissue evidence="14">Leaf</tissue>
    </source>
</reference>
<protein>
    <recommendedName>
        <fullName evidence="13">Protein kinase domain-containing protein</fullName>
    </recommendedName>
</protein>
<dbReference type="InterPro" id="IPR032675">
    <property type="entry name" value="LRR_dom_sf"/>
</dbReference>
<dbReference type="SMART" id="SM00369">
    <property type="entry name" value="LRR_TYP"/>
    <property type="match status" value="6"/>
</dbReference>
<feature type="signal peptide" evidence="12">
    <location>
        <begin position="1"/>
        <end position="19"/>
    </location>
</feature>
<dbReference type="InterPro" id="IPR011009">
    <property type="entry name" value="Kinase-like_dom_sf"/>
</dbReference>
<evidence type="ECO:0000256" key="1">
    <source>
        <dbReference type="ARBA" id="ARBA00004167"/>
    </source>
</evidence>
<dbReference type="Pfam" id="PF08263">
    <property type="entry name" value="LRRNT_2"/>
    <property type="match status" value="1"/>
</dbReference>
<evidence type="ECO:0000313" key="14">
    <source>
        <dbReference type="EMBL" id="KAF8389249.1"/>
    </source>
</evidence>
<name>A0A834YHU4_TETSI</name>
<dbReference type="InterPro" id="IPR001245">
    <property type="entry name" value="Ser-Thr/Tyr_kinase_cat_dom"/>
</dbReference>
<evidence type="ECO:0000313" key="15">
    <source>
        <dbReference type="Proteomes" id="UP000655225"/>
    </source>
</evidence>
<keyword evidence="8 11" id="KW-1133">Transmembrane helix</keyword>
<dbReference type="PROSITE" id="PS50011">
    <property type="entry name" value="PROTEIN_KINASE_DOM"/>
    <property type="match status" value="1"/>
</dbReference>
<dbReference type="SUPFAM" id="SSF52058">
    <property type="entry name" value="L domain-like"/>
    <property type="match status" value="2"/>
</dbReference>
<comment type="subcellular location">
    <subcellularLocation>
        <location evidence="1">Membrane</location>
        <topology evidence="1">Single-pass membrane protein</topology>
    </subcellularLocation>
</comment>
<evidence type="ECO:0000256" key="4">
    <source>
        <dbReference type="ARBA" id="ARBA00022729"/>
    </source>
</evidence>
<keyword evidence="6" id="KW-0547">Nucleotide-binding</keyword>
<evidence type="ECO:0000256" key="8">
    <source>
        <dbReference type="ARBA" id="ARBA00022989"/>
    </source>
</evidence>
<dbReference type="InterPro" id="IPR013210">
    <property type="entry name" value="LRR_N_plant-typ"/>
</dbReference>